<dbReference type="OrthoDB" id="10261027at2759"/>
<dbReference type="Gene3D" id="3.30.200.20">
    <property type="entry name" value="Phosphorylase Kinase, domain 1"/>
    <property type="match status" value="1"/>
</dbReference>
<dbReference type="Proteomes" id="UP000266673">
    <property type="component" value="Unassembled WGS sequence"/>
</dbReference>
<protein>
    <recommendedName>
        <fullName evidence="3">Protein kinase domain-containing protein</fullName>
    </recommendedName>
</protein>
<evidence type="ECO:0008006" key="3">
    <source>
        <dbReference type="Google" id="ProtNLM"/>
    </source>
</evidence>
<name>A0A397VS54_9GLOM</name>
<accession>A0A397VS54</accession>
<dbReference type="InterPro" id="IPR011009">
    <property type="entry name" value="Kinase-like_dom_sf"/>
</dbReference>
<sequence>MSATSSKFQQLQKFIIKNNITCYDYTRFRIIELIKSEKFTRVYRAVFKNKTTVILKSFENNELTINEVINELKLYNRVDIHPNIICFNGVTRNEGDSSIIPYMLIFEDFNGSWIRGCKWECKDLLLYLASQLQVAVQGPVVVLSPRLQVAVQGP</sequence>
<keyword evidence="2" id="KW-1185">Reference proteome</keyword>
<dbReference type="SUPFAM" id="SSF56112">
    <property type="entry name" value="Protein kinase-like (PK-like)"/>
    <property type="match status" value="1"/>
</dbReference>
<proteinExistence type="predicted"/>
<evidence type="ECO:0000313" key="1">
    <source>
        <dbReference type="EMBL" id="RIB25380.1"/>
    </source>
</evidence>
<dbReference type="AlphaFoldDB" id="A0A397VS54"/>
<dbReference type="EMBL" id="QKWP01000176">
    <property type="protein sequence ID" value="RIB25380.1"/>
    <property type="molecule type" value="Genomic_DNA"/>
</dbReference>
<evidence type="ECO:0000313" key="2">
    <source>
        <dbReference type="Proteomes" id="UP000266673"/>
    </source>
</evidence>
<organism evidence="1 2">
    <name type="scientific">Gigaspora rosea</name>
    <dbReference type="NCBI Taxonomy" id="44941"/>
    <lineage>
        <taxon>Eukaryota</taxon>
        <taxon>Fungi</taxon>
        <taxon>Fungi incertae sedis</taxon>
        <taxon>Mucoromycota</taxon>
        <taxon>Glomeromycotina</taxon>
        <taxon>Glomeromycetes</taxon>
        <taxon>Diversisporales</taxon>
        <taxon>Gigasporaceae</taxon>
        <taxon>Gigaspora</taxon>
    </lineage>
</organism>
<gene>
    <name evidence="1" type="ORF">C2G38_2165981</name>
</gene>
<reference evidence="1 2" key="1">
    <citation type="submission" date="2018-06" db="EMBL/GenBank/DDBJ databases">
        <title>Comparative genomics reveals the genomic features of Rhizophagus irregularis, R. cerebriforme, R. diaphanum and Gigaspora rosea, and their symbiotic lifestyle signature.</title>
        <authorList>
            <person name="Morin E."/>
            <person name="San Clemente H."/>
            <person name="Chen E.C.H."/>
            <person name="De La Providencia I."/>
            <person name="Hainaut M."/>
            <person name="Kuo A."/>
            <person name="Kohler A."/>
            <person name="Murat C."/>
            <person name="Tang N."/>
            <person name="Roy S."/>
            <person name="Loubradou J."/>
            <person name="Henrissat B."/>
            <person name="Grigoriev I.V."/>
            <person name="Corradi N."/>
            <person name="Roux C."/>
            <person name="Martin F.M."/>
        </authorList>
    </citation>
    <scope>NUCLEOTIDE SEQUENCE [LARGE SCALE GENOMIC DNA]</scope>
    <source>
        <strain evidence="1 2">DAOM 194757</strain>
    </source>
</reference>
<comment type="caution">
    <text evidence="1">The sequence shown here is derived from an EMBL/GenBank/DDBJ whole genome shotgun (WGS) entry which is preliminary data.</text>
</comment>